<dbReference type="GO" id="GO:0016757">
    <property type="term" value="F:glycosyltransferase activity"/>
    <property type="evidence" value="ECO:0007669"/>
    <property type="project" value="UniProtKB-KW"/>
</dbReference>
<evidence type="ECO:0000313" key="3">
    <source>
        <dbReference type="EMBL" id="WMX46572.1"/>
    </source>
</evidence>
<dbReference type="Pfam" id="PF00535">
    <property type="entry name" value="Glycos_transf_2"/>
    <property type="match status" value="1"/>
</dbReference>
<dbReference type="InterPro" id="IPR001173">
    <property type="entry name" value="Glyco_trans_2-like"/>
</dbReference>
<dbReference type="PANTHER" id="PTHR43630:SF2">
    <property type="entry name" value="GLYCOSYLTRANSFERASE"/>
    <property type="match status" value="1"/>
</dbReference>
<evidence type="ECO:0000313" key="4">
    <source>
        <dbReference type="Proteomes" id="UP001250858"/>
    </source>
</evidence>
<protein>
    <submittedName>
        <fullName evidence="3">Glycosyltransferase</fullName>
        <ecNumber evidence="3">2.4.-.-</ecNumber>
    </submittedName>
</protein>
<keyword evidence="4" id="KW-1185">Reference proteome</keyword>
<keyword evidence="3" id="KW-0328">Glycosyltransferase</keyword>
<proteinExistence type="predicted"/>
<sequence length="403" mass="44212">MIVKNEAAVIERCLASVRHLVTTWVISDTGSTDGTQDLIRGALAGVPGELVEEPWVNFGHNRSLNIARARGRADYLLLLDADHVLREEGPLPELTADAYMLRHRGALEYRIKRLVRADLPWRYEGVTHEYLTADREHVQRNLDALVIEDHADGGSRHDKFERDARLLSAELERDPANPRTVFYLAQTLRDTGGRAKEAAALYERRAAMGGWGEEVYYSLLQAGILAAEAGDWPTAQDTLVRAWESRPQRLEACYELAARLRKRKHHHAAHAILSTVLDRPQPAEDVLFLQPWVYRWGLLFEYSITSYWVGDHTASLAACDRLLALPDLPAPYRDRTRANREFAVAKLTAPAAPAATRDPTPAPAAARTAAPAAAPVSAPAPADASASASVSASASASVSVTSA</sequence>
<evidence type="ECO:0000256" key="1">
    <source>
        <dbReference type="SAM" id="MobiDB-lite"/>
    </source>
</evidence>
<dbReference type="Gene3D" id="1.25.40.10">
    <property type="entry name" value="Tetratricopeptide repeat domain"/>
    <property type="match status" value="1"/>
</dbReference>
<dbReference type="RefSeq" id="WP_309549031.1">
    <property type="nucleotide sequence ID" value="NZ_CP133762.1"/>
</dbReference>
<accession>A0ABY9RWL4</accession>
<name>A0ABY9RWL4_9ACTN</name>
<dbReference type="SUPFAM" id="SSF53448">
    <property type="entry name" value="Nucleotide-diphospho-sugar transferases"/>
    <property type="match status" value="1"/>
</dbReference>
<evidence type="ECO:0000259" key="2">
    <source>
        <dbReference type="Pfam" id="PF00535"/>
    </source>
</evidence>
<gene>
    <name evidence="3" type="ORF">RGF97_19465</name>
</gene>
<feature type="region of interest" description="Disordered" evidence="1">
    <location>
        <begin position="350"/>
        <end position="382"/>
    </location>
</feature>
<dbReference type="Proteomes" id="UP001250858">
    <property type="component" value="Chromosome"/>
</dbReference>
<dbReference type="Gene3D" id="3.90.550.10">
    <property type="entry name" value="Spore Coat Polysaccharide Biosynthesis Protein SpsA, Chain A"/>
    <property type="match status" value="1"/>
</dbReference>
<dbReference type="PANTHER" id="PTHR43630">
    <property type="entry name" value="POLY-BETA-1,6-N-ACETYL-D-GLUCOSAMINE SYNTHASE"/>
    <property type="match status" value="1"/>
</dbReference>
<dbReference type="EC" id="2.4.-.-" evidence="3"/>
<reference evidence="3 4" key="1">
    <citation type="submission" date="2023-09" db="EMBL/GenBank/DDBJ databases">
        <title>Complete genome of Streptomyces roseicoloratus T14.</title>
        <authorList>
            <person name="Bashizi T."/>
            <person name="Kim M.-J."/>
            <person name="Lee G."/>
            <person name="Tagele S.B."/>
            <person name="Shin J.-H."/>
        </authorList>
    </citation>
    <scope>NUCLEOTIDE SEQUENCE [LARGE SCALE GENOMIC DNA]</scope>
    <source>
        <strain evidence="3 4">T14</strain>
    </source>
</reference>
<dbReference type="SUPFAM" id="SSF48452">
    <property type="entry name" value="TPR-like"/>
    <property type="match status" value="1"/>
</dbReference>
<organism evidence="3 4">
    <name type="scientific">Streptomyces roseicoloratus</name>
    <dbReference type="NCBI Taxonomy" id="2508722"/>
    <lineage>
        <taxon>Bacteria</taxon>
        <taxon>Bacillati</taxon>
        <taxon>Actinomycetota</taxon>
        <taxon>Actinomycetes</taxon>
        <taxon>Kitasatosporales</taxon>
        <taxon>Streptomycetaceae</taxon>
        <taxon>Streptomyces</taxon>
    </lineage>
</organism>
<keyword evidence="3" id="KW-0808">Transferase</keyword>
<dbReference type="InterPro" id="IPR029044">
    <property type="entry name" value="Nucleotide-diphossugar_trans"/>
</dbReference>
<dbReference type="EMBL" id="CP133762">
    <property type="protein sequence ID" value="WMX46572.1"/>
    <property type="molecule type" value="Genomic_DNA"/>
</dbReference>
<dbReference type="InterPro" id="IPR011990">
    <property type="entry name" value="TPR-like_helical_dom_sf"/>
</dbReference>
<feature type="domain" description="Glycosyltransferase 2-like" evidence="2">
    <location>
        <begin position="1"/>
        <end position="91"/>
    </location>
</feature>